<keyword evidence="2" id="KW-0813">Transport</keyword>
<keyword evidence="3" id="KW-0547">Nucleotide-binding</keyword>
<dbReference type="EMBL" id="AE017283">
    <property type="protein sequence ID" value="AAT83150.1"/>
    <property type="molecule type" value="Genomic_DNA"/>
</dbReference>
<keyword evidence="4" id="KW-0067">ATP-binding</keyword>
<dbReference type="CDD" id="cd03225">
    <property type="entry name" value="ABC_cobalt_CbiO_domain1"/>
    <property type="match status" value="1"/>
</dbReference>
<dbReference type="GO" id="GO:0042626">
    <property type="term" value="F:ATPase-coupled transmembrane transporter activity"/>
    <property type="evidence" value="ECO:0007669"/>
    <property type="project" value="TreeGrafter"/>
</dbReference>
<dbReference type="HOGENOM" id="CLU_000604_1_22_11"/>
<dbReference type="PROSITE" id="PS50893">
    <property type="entry name" value="ABC_TRANSPORTER_2"/>
    <property type="match status" value="1"/>
</dbReference>
<reference evidence="6 7" key="1">
    <citation type="journal article" date="2004" name="Science">
        <title>The complete genome sequence of Propionibacterium acnes, a commensal of human skin.</title>
        <authorList>
            <person name="Bruggemann H."/>
            <person name="Henne A."/>
            <person name="Hoster F."/>
            <person name="Liesegang H."/>
            <person name="Wiezer A."/>
            <person name="Strittmatter A."/>
            <person name="Hujer S."/>
            <person name="Durre P."/>
            <person name="Gottschalk G."/>
        </authorList>
    </citation>
    <scope>NUCLEOTIDE SEQUENCE [LARGE SCALE GENOMIC DNA]</scope>
    <source>
        <strain evidence="7">DSM 16379 / KPA171202</strain>
    </source>
</reference>
<dbReference type="PANTHER" id="PTHR43553">
    <property type="entry name" value="HEAVY METAL TRANSPORTER"/>
    <property type="match status" value="1"/>
</dbReference>
<dbReference type="Pfam" id="PF00005">
    <property type="entry name" value="ABC_tran"/>
    <property type="match status" value="1"/>
</dbReference>
<dbReference type="EnsemblBacteria" id="AAT83150">
    <property type="protein sequence ID" value="AAT83150"/>
    <property type="gene ID" value="PPA1399"/>
</dbReference>
<feature type="domain" description="ABC transporter" evidence="5">
    <location>
        <begin position="77"/>
        <end position="303"/>
    </location>
</feature>
<dbReference type="InterPro" id="IPR050095">
    <property type="entry name" value="ECF_ABC_transporter_ATP-bd"/>
</dbReference>
<evidence type="ECO:0000313" key="6">
    <source>
        <dbReference type="EMBL" id="AAT83150.1"/>
    </source>
</evidence>
<protein>
    <submittedName>
        <fullName evidence="6">ABC-type transporter, ATPase component</fullName>
    </submittedName>
</protein>
<dbReference type="InterPro" id="IPR015856">
    <property type="entry name" value="ABC_transpr_CbiO/EcfA_su"/>
</dbReference>
<dbReference type="Proteomes" id="UP000000603">
    <property type="component" value="Chromosome"/>
</dbReference>
<dbReference type="PANTHER" id="PTHR43553:SF24">
    <property type="entry name" value="ENERGY-COUPLING FACTOR TRANSPORTER ATP-BINDING PROTEIN ECFA1"/>
    <property type="match status" value="1"/>
</dbReference>
<dbReference type="GO" id="GO:0005524">
    <property type="term" value="F:ATP binding"/>
    <property type="evidence" value="ECO:0007669"/>
    <property type="project" value="UniProtKB-KW"/>
</dbReference>
<evidence type="ECO:0000256" key="1">
    <source>
        <dbReference type="ARBA" id="ARBA00005417"/>
    </source>
</evidence>
<dbReference type="GO" id="GO:0043190">
    <property type="term" value="C:ATP-binding cassette (ABC) transporter complex"/>
    <property type="evidence" value="ECO:0007669"/>
    <property type="project" value="TreeGrafter"/>
</dbReference>
<name>Q6A7W5_CUTAK</name>
<comment type="similarity">
    <text evidence="1">Belongs to the ABC transporter superfamily.</text>
</comment>
<evidence type="ECO:0000256" key="2">
    <source>
        <dbReference type="ARBA" id="ARBA00022448"/>
    </source>
</evidence>
<dbReference type="AlphaFoldDB" id="Q6A7W5"/>
<evidence type="ECO:0000313" key="7">
    <source>
        <dbReference type="Proteomes" id="UP000000603"/>
    </source>
</evidence>
<proteinExistence type="inferred from homology"/>
<dbReference type="PROSITE" id="PS00211">
    <property type="entry name" value="ABC_TRANSPORTER_1"/>
    <property type="match status" value="1"/>
</dbReference>
<gene>
    <name evidence="6" type="ordered locus">PPA1399</name>
</gene>
<dbReference type="InterPro" id="IPR027417">
    <property type="entry name" value="P-loop_NTPase"/>
</dbReference>
<evidence type="ECO:0000256" key="4">
    <source>
        <dbReference type="ARBA" id="ARBA00022840"/>
    </source>
</evidence>
<evidence type="ECO:0000259" key="5">
    <source>
        <dbReference type="PROSITE" id="PS50893"/>
    </source>
</evidence>
<dbReference type="SUPFAM" id="SSF52540">
    <property type="entry name" value="P-loop containing nucleoside triphosphate hydrolases"/>
    <property type="match status" value="1"/>
</dbReference>
<dbReference type="InterPro" id="IPR003593">
    <property type="entry name" value="AAA+_ATPase"/>
</dbReference>
<sequence>MAFCRRTSGPSVRLSWWHLRADGLREVELECSPGSQSCLVRPRCGEGDFGLSHRYCGADCLSPAHAVIEFTNVSVDVDEYDVEGRHRRVKILSTMNLIVSERRVAVIGPNGAGKSTLLRLVNGLVEATDGTVTVDGINPSEDGRAARRHVGYIFTNPMSQLVMSTPVADVELSLRQRIRNRLERHEAAMQILADQGLEAVAGRSVHALSGGERQLVSLASVLAVEPSVILADEPTTLLDLRNREMVRHAFERLDQQILCCTHDLELAASFDRVLAVEDGRIVDDGDPGEVIADYRARMVSGQGGVVPRRGGQDKSR</sequence>
<accession>Q6A7W5</accession>
<dbReference type="KEGG" id="pac:PPA1399"/>
<dbReference type="InterPro" id="IPR003439">
    <property type="entry name" value="ABC_transporter-like_ATP-bd"/>
</dbReference>
<dbReference type="InterPro" id="IPR017871">
    <property type="entry name" value="ABC_transporter-like_CS"/>
</dbReference>
<dbReference type="GO" id="GO:0016887">
    <property type="term" value="F:ATP hydrolysis activity"/>
    <property type="evidence" value="ECO:0007669"/>
    <property type="project" value="InterPro"/>
</dbReference>
<evidence type="ECO:0000256" key="3">
    <source>
        <dbReference type="ARBA" id="ARBA00022741"/>
    </source>
</evidence>
<dbReference type="Gene3D" id="3.40.50.300">
    <property type="entry name" value="P-loop containing nucleotide triphosphate hydrolases"/>
    <property type="match status" value="1"/>
</dbReference>
<dbReference type="eggNOG" id="COG1122">
    <property type="taxonomic scope" value="Bacteria"/>
</dbReference>
<organism evidence="6 7">
    <name type="scientific">Cutibacterium acnes (strain DSM 16379 / KPA171202)</name>
    <name type="common">Propionibacterium acnes</name>
    <dbReference type="NCBI Taxonomy" id="267747"/>
    <lineage>
        <taxon>Bacteria</taxon>
        <taxon>Bacillati</taxon>
        <taxon>Actinomycetota</taxon>
        <taxon>Actinomycetes</taxon>
        <taxon>Propionibacteriales</taxon>
        <taxon>Propionibacteriaceae</taxon>
        <taxon>Cutibacterium</taxon>
    </lineage>
</organism>
<dbReference type="SMART" id="SM00382">
    <property type="entry name" value="AAA"/>
    <property type="match status" value="1"/>
</dbReference>